<evidence type="ECO:0008006" key="3">
    <source>
        <dbReference type="Google" id="ProtNLM"/>
    </source>
</evidence>
<dbReference type="EMBL" id="CP059693">
    <property type="protein sequence ID" value="WDE11852.1"/>
    <property type="molecule type" value="Genomic_DNA"/>
</dbReference>
<keyword evidence="2" id="KW-1185">Reference proteome</keyword>
<protein>
    <recommendedName>
        <fullName evidence="3">CdiI immunity protein domain-containing protein</fullName>
    </recommendedName>
</protein>
<evidence type="ECO:0000313" key="2">
    <source>
        <dbReference type="Proteomes" id="UP001215231"/>
    </source>
</evidence>
<sequence length="92" mass="11219">MKKNIENYYNSNFLSYFYECGMSPEEIKESLFDSLSTYFLDKQNFKKYAFSELVNTWQMYLSVYKEFPEFLTSLEEVLNIFNEARKPITWRP</sequence>
<accession>A0ABY7VDV1</accession>
<dbReference type="RefSeq" id="WP_274052073.1">
    <property type="nucleotide sequence ID" value="NZ_CP059693.1"/>
</dbReference>
<organism evidence="1 2">
    <name type="scientific">Thalassomonas haliotis</name>
    <dbReference type="NCBI Taxonomy" id="485448"/>
    <lineage>
        <taxon>Bacteria</taxon>
        <taxon>Pseudomonadati</taxon>
        <taxon>Pseudomonadota</taxon>
        <taxon>Gammaproteobacteria</taxon>
        <taxon>Alteromonadales</taxon>
        <taxon>Colwelliaceae</taxon>
        <taxon>Thalassomonas</taxon>
    </lineage>
</organism>
<name>A0ABY7VDV1_9GAMM</name>
<dbReference type="Proteomes" id="UP001215231">
    <property type="component" value="Chromosome"/>
</dbReference>
<gene>
    <name evidence="1" type="ORF">H3N35_27310</name>
</gene>
<reference evidence="1 2" key="1">
    <citation type="journal article" date="2022" name="Mar. Drugs">
        <title>Bioassay-Guided Fractionation Leads to the Detection of Cholic Acid Generated by the Rare Thalassomonas sp.</title>
        <authorList>
            <person name="Pheiffer F."/>
            <person name="Schneider Y.K."/>
            <person name="Hansen E.H."/>
            <person name="Andersen J.H."/>
            <person name="Isaksson J."/>
            <person name="Busche T."/>
            <person name="R C."/>
            <person name="Kalinowski J."/>
            <person name="Zyl L.V."/>
            <person name="Trindade M."/>
        </authorList>
    </citation>
    <scope>NUCLEOTIDE SEQUENCE [LARGE SCALE GENOMIC DNA]</scope>
    <source>
        <strain evidence="1 2">A5K-61T</strain>
    </source>
</reference>
<evidence type="ECO:0000313" key="1">
    <source>
        <dbReference type="EMBL" id="WDE11852.1"/>
    </source>
</evidence>
<proteinExistence type="predicted"/>